<comment type="caution">
    <text evidence="3">The sequence shown here is derived from an EMBL/GenBank/DDBJ whole genome shotgun (WGS) entry which is preliminary data.</text>
</comment>
<dbReference type="RefSeq" id="WP_250875229.1">
    <property type="nucleotide sequence ID" value="NZ_JALXFV010000008.1"/>
</dbReference>
<protein>
    <recommendedName>
        <fullName evidence="5">ABC transporter permease</fullName>
    </recommendedName>
</protein>
<evidence type="ECO:0000313" key="3">
    <source>
        <dbReference type="EMBL" id="MFD1515309.1"/>
    </source>
</evidence>
<gene>
    <name evidence="3" type="ORF">ACFSBT_18670</name>
</gene>
<feature type="transmembrane region" description="Helical" evidence="2">
    <location>
        <begin position="79"/>
        <end position="97"/>
    </location>
</feature>
<keyword evidence="2" id="KW-1133">Transmembrane helix</keyword>
<keyword evidence="4" id="KW-1185">Reference proteome</keyword>
<dbReference type="EMBL" id="JBHUDC010000008">
    <property type="protein sequence ID" value="MFD1515309.1"/>
    <property type="molecule type" value="Genomic_DNA"/>
</dbReference>
<feature type="region of interest" description="Disordered" evidence="1">
    <location>
        <begin position="1"/>
        <end position="30"/>
    </location>
</feature>
<feature type="compositionally biased region" description="Basic and acidic residues" evidence="1">
    <location>
        <begin position="1"/>
        <end position="27"/>
    </location>
</feature>
<reference evidence="3 4" key="1">
    <citation type="journal article" date="2019" name="Int. J. Syst. Evol. Microbiol.">
        <title>The Global Catalogue of Microorganisms (GCM) 10K type strain sequencing project: providing services to taxonomists for standard genome sequencing and annotation.</title>
        <authorList>
            <consortium name="The Broad Institute Genomics Platform"/>
            <consortium name="The Broad Institute Genome Sequencing Center for Infectious Disease"/>
            <person name="Wu L."/>
            <person name="Ma J."/>
        </authorList>
    </citation>
    <scope>NUCLEOTIDE SEQUENCE [LARGE SCALE GENOMIC DNA]</scope>
    <source>
        <strain evidence="3 4">CGMCC 1.12563</strain>
    </source>
</reference>
<dbReference type="AlphaFoldDB" id="A0ABD6B2K8"/>
<evidence type="ECO:0000313" key="4">
    <source>
        <dbReference type="Proteomes" id="UP001597187"/>
    </source>
</evidence>
<evidence type="ECO:0000256" key="2">
    <source>
        <dbReference type="SAM" id="Phobius"/>
    </source>
</evidence>
<accession>A0ABD6B2K8</accession>
<evidence type="ECO:0008006" key="5">
    <source>
        <dbReference type="Google" id="ProtNLM"/>
    </source>
</evidence>
<keyword evidence="2" id="KW-0472">Membrane</keyword>
<dbReference type="Proteomes" id="UP001597187">
    <property type="component" value="Unassembled WGS sequence"/>
</dbReference>
<feature type="transmembrane region" description="Helical" evidence="2">
    <location>
        <begin position="37"/>
        <end position="59"/>
    </location>
</feature>
<sequence length="105" mass="11573">MTREYTTEERRVRETDPESHPTQEPTRRSTSARVASWFGEALVRAVVAVLGLVLLLFAVGRIVDVNLLDAAIDVLDSGVGAWLVLAFVGLLLVVAAARDWESRRV</sequence>
<name>A0ABD6B2K8_9EURY</name>
<organism evidence="3 4">
    <name type="scientific">Halomarina rubra</name>
    <dbReference type="NCBI Taxonomy" id="2071873"/>
    <lineage>
        <taxon>Archaea</taxon>
        <taxon>Methanobacteriati</taxon>
        <taxon>Methanobacteriota</taxon>
        <taxon>Stenosarchaea group</taxon>
        <taxon>Halobacteria</taxon>
        <taxon>Halobacteriales</taxon>
        <taxon>Natronomonadaceae</taxon>
        <taxon>Halomarina</taxon>
    </lineage>
</organism>
<proteinExistence type="predicted"/>
<keyword evidence="2" id="KW-0812">Transmembrane</keyword>
<evidence type="ECO:0000256" key="1">
    <source>
        <dbReference type="SAM" id="MobiDB-lite"/>
    </source>
</evidence>